<sequence length="471" mass="54464">MLSALKDTLVRASQEKGFGFMAEHHLGNSVEMMKAKAELRSVMQRAIKEINCSMVKVSNKHQDSDIQFEMQDSCVVGNHKSSLQDFSNSINGHKWAGSAPTSQTYAGCEWGMPWNNEPNILNHEVIFLKGTHLENALRISALTPLTCEHGMVNDELMFWFFAYYQTYYDPQKAFKECHIANSFTWQHLTNHVLEHGTTEASLKAFVEKRLQCGTTEASQFNTLIVPINDSQHWSLMILEREKYYHMNSKPDYDAHNNLEMKTLFAKCREIMQGNYDEDMVDGPNHQRKDNKWVQTNVPTQKESWECGWFVFKYFVMYLEQRFVKPKREGLELVSNTLCTTSFIGDWFEYDDAIAMRRWLVDAIQKETCQIEVFVNPPRIKGHALRREFEENAGSRNLHEYGNVPQMKAYTQTSLAMGLPNISDALLGLRGESSKREISSMDTMDLIKGTKTLPLGFMDQELLEVECDRWDF</sequence>
<evidence type="ECO:0000313" key="5">
    <source>
        <dbReference type="EMBL" id="CAK9269209.1"/>
    </source>
</evidence>
<keyword evidence="2" id="KW-0645">Protease</keyword>
<evidence type="ECO:0000313" key="6">
    <source>
        <dbReference type="Proteomes" id="UP001497444"/>
    </source>
</evidence>
<evidence type="ECO:0000256" key="1">
    <source>
        <dbReference type="ARBA" id="ARBA00005234"/>
    </source>
</evidence>
<feature type="domain" description="Ubiquitin-like protease family profile" evidence="4">
    <location>
        <begin position="135"/>
        <end position="317"/>
    </location>
</feature>
<dbReference type="Gene3D" id="3.40.395.10">
    <property type="entry name" value="Adenoviral Proteinase, Chain A"/>
    <property type="match status" value="1"/>
</dbReference>
<reference evidence="5 6" key="1">
    <citation type="submission" date="2024-02" db="EMBL/GenBank/DDBJ databases">
        <authorList>
            <consortium name="ELIXIR-Norway"/>
            <consortium name="Elixir Norway"/>
        </authorList>
    </citation>
    <scope>NUCLEOTIDE SEQUENCE [LARGE SCALE GENOMIC DNA]</scope>
</reference>
<dbReference type="PROSITE" id="PS50600">
    <property type="entry name" value="ULP_PROTEASE"/>
    <property type="match status" value="1"/>
</dbReference>
<dbReference type="InterPro" id="IPR003653">
    <property type="entry name" value="Peptidase_C48_C"/>
</dbReference>
<keyword evidence="6" id="KW-1185">Reference proteome</keyword>
<dbReference type="InterPro" id="IPR038765">
    <property type="entry name" value="Papain-like_cys_pep_sf"/>
</dbReference>
<name>A0ABP0WQS1_9BRYO</name>
<protein>
    <recommendedName>
        <fullName evidence="4">Ubiquitin-like protease family profile domain-containing protein</fullName>
    </recommendedName>
</protein>
<organism evidence="5 6">
    <name type="scientific">Sphagnum jensenii</name>
    <dbReference type="NCBI Taxonomy" id="128206"/>
    <lineage>
        <taxon>Eukaryota</taxon>
        <taxon>Viridiplantae</taxon>
        <taxon>Streptophyta</taxon>
        <taxon>Embryophyta</taxon>
        <taxon>Bryophyta</taxon>
        <taxon>Sphagnophytina</taxon>
        <taxon>Sphagnopsida</taxon>
        <taxon>Sphagnales</taxon>
        <taxon>Sphagnaceae</taxon>
        <taxon>Sphagnum</taxon>
    </lineage>
</organism>
<evidence type="ECO:0000259" key="4">
    <source>
        <dbReference type="PROSITE" id="PS50600"/>
    </source>
</evidence>
<dbReference type="Proteomes" id="UP001497444">
    <property type="component" value="Chromosome 2"/>
</dbReference>
<dbReference type="SUPFAM" id="SSF54001">
    <property type="entry name" value="Cysteine proteinases"/>
    <property type="match status" value="1"/>
</dbReference>
<comment type="similarity">
    <text evidence="1">Belongs to the peptidase C48 family.</text>
</comment>
<proteinExistence type="inferred from homology"/>
<evidence type="ECO:0000256" key="3">
    <source>
        <dbReference type="ARBA" id="ARBA00022801"/>
    </source>
</evidence>
<dbReference type="EMBL" id="OZ020097">
    <property type="protein sequence ID" value="CAK9269209.1"/>
    <property type="molecule type" value="Genomic_DNA"/>
</dbReference>
<keyword evidence="3" id="KW-0378">Hydrolase</keyword>
<accession>A0ABP0WQS1</accession>
<gene>
    <name evidence="5" type="ORF">CSSPJE1EN1_LOCUS14687</name>
</gene>
<evidence type="ECO:0000256" key="2">
    <source>
        <dbReference type="ARBA" id="ARBA00022670"/>
    </source>
</evidence>
<dbReference type="Pfam" id="PF02902">
    <property type="entry name" value="Peptidase_C48"/>
    <property type="match status" value="1"/>
</dbReference>